<dbReference type="PRINTS" id="PR00119">
    <property type="entry name" value="CATATPASE"/>
</dbReference>
<dbReference type="SUPFAM" id="SSF81653">
    <property type="entry name" value="Calcium ATPase, transduction domain A"/>
    <property type="match status" value="1"/>
</dbReference>
<evidence type="ECO:0000256" key="10">
    <source>
        <dbReference type="ARBA" id="ARBA00022989"/>
    </source>
</evidence>
<dbReference type="SMART" id="SM00831">
    <property type="entry name" value="Cation_ATPase_N"/>
    <property type="match status" value="1"/>
</dbReference>
<dbReference type="Pfam" id="PF00122">
    <property type="entry name" value="E1-E2_ATPase"/>
    <property type="match status" value="1"/>
</dbReference>
<keyword evidence="6" id="KW-0547">Nucleotide-binding</keyword>
<dbReference type="PROSITE" id="PS00154">
    <property type="entry name" value="ATPASE_E1_E2"/>
    <property type="match status" value="1"/>
</dbReference>
<keyword evidence="3" id="KW-1003">Cell membrane</keyword>
<keyword evidence="8" id="KW-0460">Magnesium</keyword>
<dbReference type="SFLD" id="SFLDS00003">
    <property type="entry name" value="Haloacid_Dehalogenase"/>
    <property type="match status" value="1"/>
</dbReference>
<evidence type="ECO:0000256" key="6">
    <source>
        <dbReference type="ARBA" id="ARBA00022741"/>
    </source>
</evidence>
<dbReference type="InterPro" id="IPR050510">
    <property type="entry name" value="Cation_transp_ATPase_P-type"/>
</dbReference>
<dbReference type="SUPFAM" id="SSF81660">
    <property type="entry name" value="Metal cation-transporting ATPase, ATP-binding domain N"/>
    <property type="match status" value="1"/>
</dbReference>
<evidence type="ECO:0000256" key="4">
    <source>
        <dbReference type="ARBA" id="ARBA00022553"/>
    </source>
</evidence>
<dbReference type="Gene3D" id="1.20.1110.10">
    <property type="entry name" value="Calcium-transporting ATPase, transmembrane domain"/>
    <property type="match status" value="1"/>
</dbReference>
<dbReference type="Pfam" id="PF00690">
    <property type="entry name" value="Cation_ATPase_N"/>
    <property type="match status" value="1"/>
</dbReference>
<dbReference type="STRING" id="1798382.A3D77_05940"/>
<reference evidence="14 15" key="1">
    <citation type="journal article" date="2016" name="Nat. Commun.">
        <title>Thousands of microbial genomes shed light on interconnected biogeochemical processes in an aquifer system.</title>
        <authorList>
            <person name="Anantharaman K."/>
            <person name="Brown C.T."/>
            <person name="Hug L.A."/>
            <person name="Sharon I."/>
            <person name="Castelle C.J."/>
            <person name="Probst A.J."/>
            <person name="Thomas B.C."/>
            <person name="Singh A."/>
            <person name="Wilkins M.J."/>
            <person name="Karaoz U."/>
            <person name="Brodie E.L."/>
            <person name="Williams K.H."/>
            <person name="Hubbard S.S."/>
            <person name="Banfield J.F."/>
        </authorList>
    </citation>
    <scope>NUCLEOTIDE SEQUENCE [LARGE SCALE GENOMIC DNA]</scope>
</reference>
<dbReference type="GO" id="GO:0030007">
    <property type="term" value="P:intracellular potassium ion homeostasis"/>
    <property type="evidence" value="ECO:0007669"/>
    <property type="project" value="TreeGrafter"/>
</dbReference>
<dbReference type="PANTHER" id="PTHR43294">
    <property type="entry name" value="SODIUM/POTASSIUM-TRANSPORTING ATPASE SUBUNIT ALPHA"/>
    <property type="match status" value="1"/>
</dbReference>
<organism evidence="14 15">
    <name type="scientific">Candidatus Gottesmanbacteria bacterium RIFCSPHIGHO2_02_FULL_39_11</name>
    <dbReference type="NCBI Taxonomy" id="1798382"/>
    <lineage>
        <taxon>Bacteria</taxon>
        <taxon>Candidatus Gottesmaniibacteriota</taxon>
    </lineage>
</organism>
<feature type="transmembrane region" description="Helical" evidence="12">
    <location>
        <begin position="79"/>
        <end position="98"/>
    </location>
</feature>
<dbReference type="PANTHER" id="PTHR43294:SF21">
    <property type="entry name" value="CATION TRANSPORTING ATPASE"/>
    <property type="match status" value="1"/>
</dbReference>
<dbReference type="GO" id="GO:0005391">
    <property type="term" value="F:P-type sodium:potassium-exchanging transporter activity"/>
    <property type="evidence" value="ECO:0007669"/>
    <property type="project" value="TreeGrafter"/>
</dbReference>
<evidence type="ECO:0000313" key="15">
    <source>
        <dbReference type="Proteomes" id="UP000176923"/>
    </source>
</evidence>
<dbReference type="InterPro" id="IPR004014">
    <property type="entry name" value="ATPase_P-typ_cation-transptr_N"/>
</dbReference>
<evidence type="ECO:0000256" key="2">
    <source>
        <dbReference type="ARBA" id="ARBA00005675"/>
    </source>
</evidence>
<comment type="similarity">
    <text evidence="2">Belongs to the cation transport ATPase (P-type) (TC 3.A.3) family. Type IIA subfamily.</text>
</comment>
<dbReference type="GO" id="GO:0005524">
    <property type="term" value="F:ATP binding"/>
    <property type="evidence" value="ECO:0007669"/>
    <property type="project" value="UniProtKB-KW"/>
</dbReference>
<evidence type="ECO:0000256" key="7">
    <source>
        <dbReference type="ARBA" id="ARBA00022840"/>
    </source>
</evidence>
<evidence type="ECO:0000256" key="1">
    <source>
        <dbReference type="ARBA" id="ARBA00004651"/>
    </source>
</evidence>
<dbReference type="Gene3D" id="3.40.1110.10">
    <property type="entry name" value="Calcium-transporting ATPase, cytoplasmic domain N"/>
    <property type="match status" value="1"/>
</dbReference>
<feature type="transmembrane region" description="Helical" evidence="12">
    <location>
        <begin position="55"/>
        <end position="73"/>
    </location>
</feature>
<evidence type="ECO:0000256" key="8">
    <source>
        <dbReference type="ARBA" id="ARBA00022842"/>
    </source>
</evidence>
<dbReference type="InterPro" id="IPR044492">
    <property type="entry name" value="P_typ_ATPase_HD_dom"/>
</dbReference>
<dbReference type="InterPro" id="IPR059000">
    <property type="entry name" value="ATPase_P-type_domA"/>
</dbReference>
<dbReference type="PRINTS" id="PR00120">
    <property type="entry name" value="HATPASE"/>
</dbReference>
<dbReference type="InterPro" id="IPR018303">
    <property type="entry name" value="ATPase_P-typ_P_site"/>
</dbReference>
<evidence type="ECO:0000256" key="3">
    <source>
        <dbReference type="ARBA" id="ARBA00022475"/>
    </source>
</evidence>
<dbReference type="SUPFAM" id="SSF56784">
    <property type="entry name" value="HAD-like"/>
    <property type="match status" value="1"/>
</dbReference>
<dbReference type="InterPro" id="IPR001757">
    <property type="entry name" value="P_typ_ATPase"/>
</dbReference>
<gene>
    <name evidence="14" type="ORF">A3D77_05940</name>
</gene>
<dbReference type="Gene3D" id="2.70.150.10">
    <property type="entry name" value="Calcium-transporting ATPase, cytoplasmic transduction domain A"/>
    <property type="match status" value="1"/>
</dbReference>
<keyword evidence="10 12" id="KW-1133">Transmembrane helix</keyword>
<dbReference type="InterPro" id="IPR023299">
    <property type="entry name" value="ATPase_P-typ_cyto_dom_N"/>
</dbReference>
<feature type="transmembrane region" description="Helical" evidence="12">
    <location>
        <begin position="763"/>
        <end position="785"/>
    </location>
</feature>
<dbReference type="NCBIfam" id="TIGR01494">
    <property type="entry name" value="ATPase_P-type"/>
    <property type="match status" value="3"/>
</dbReference>
<dbReference type="GO" id="GO:0005886">
    <property type="term" value="C:plasma membrane"/>
    <property type="evidence" value="ECO:0007669"/>
    <property type="project" value="UniProtKB-SubCell"/>
</dbReference>
<dbReference type="GO" id="GO:0006883">
    <property type="term" value="P:intracellular sodium ion homeostasis"/>
    <property type="evidence" value="ECO:0007669"/>
    <property type="project" value="TreeGrafter"/>
</dbReference>
<keyword evidence="9" id="KW-1278">Translocase</keyword>
<dbReference type="GO" id="GO:1902600">
    <property type="term" value="P:proton transmembrane transport"/>
    <property type="evidence" value="ECO:0007669"/>
    <property type="project" value="TreeGrafter"/>
</dbReference>
<dbReference type="InterPro" id="IPR023298">
    <property type="entry name" value="ATPase_P-typ_TM_dom_sf"/>
</dbReference>
<dbReference type="InterPro" id="IPR006068">
    <property type="entry name" value="ATPase_P-typ_cation-transptr_C"/>
</dbReference>
<feature type="transmembrane region" description="Helical" evidence="12">
    <location>
        <begin position="243"/>
        <end position="261"/>
    </location>
</feature>
<dbReference type="SFLD" id="SFLDG00002">
    <property type="entry name" value="C1.7:_P-type_atpase_like"/>
    <property type="match status" value="1"/>
</dbReference>
<dbReference type="AlphaFoldDB" id="A0A1F5ZSU1"/>
<dbReference type="Pfam" id="PF13246">
    <property type="entry name" value="Cation_ATPase"/>
    <property type="match status" value="1"/>
</dbReference>
<name>A0A1F5ZSU1_9BACT</name>
<comment type="caution">
    <text evidence="14">The sequence shown here is derived from an EMBL/GenBank/DDBJ whole genome shotgun (WGS) entry which is preliminary data.</text>
</comment>
<dbReference type="Gene3D" id="3.40.50.1000">
    <property type="entry name" value="HAD superfamily/HAD-like"/>
    <property type="match status" value="1"/>
</dbReference>
<evidence type="ECO:0000259" key="13">
    <source>
        <dbReference type="SMART" id="SM00831"/>
    </source>
</evidence>
<sequence length="899" mass="99003">MYHTLSPEEIIKEFKSDEKEGLTNTEALKRLKKYGANVLPEKREPPTIFKFIEQFQNVLVIILLIAVAVSTFVGEIVDALAILAIVLLNATIGFVQEIQAEKTLDSLKEKDVVSTLILRDGQIERVPVPDIVPGDIVILEEGSKVPADCRIIESFSLKVDESILTGESVAADKNEKTLTNPSLTLGDRINMVFRDTQVIAGRAKAIIVQSGEHTEIGKIANFLQKEQETKTPLTVELDKVGKTLTILIVTIAVGIFILSLIRKETLVESLLTSISLAVAAIPEGLTAVVTIVLSLGVKRLAEKRTIVKKLPAVETLGAIHVIATDKTGTITQNKMNVVSVMLPNKKEITVSGNGYEPVGEFLDSRKKLIDPQKDSKLITLLSCGVLANNSQVDPDKSPVEVIGDTTEAALLIAALRAGMHLSEFEKNYERLHEIPFSSDRKMMSVVVKENETNEHLLISKGAPETLIEHCTLSDKDKKIVRAILSENAKKGYRTLAVARRAITKKELQTALDKDVLSEDGLEYLGLLSIQDPLRKEVAETILKAQQAGIRTVMITGDHKETAATIAKQAGIMRENTTVLIDKEIDHYSISEIADRIEHGVSVFARISPMNKLKIIQAIKSISHTQVAVTGDGVNDAPALKAAHIGIAMGISGTDVTREVADIIITDDNYVTIIEAIREGRTIFANLVKFIRYLISCNISEVFVVALGAALSTPLPLLSVQLLWINLITDGFPALALGLEPAESDVMKHPPRNLREGILHKKRWIYMIIEGLIMGLTVFILYFFSLQLRGEQVARTMAFSALAFVQIVHAFNNRSTKKSLFEMNLFSNKPLIAAALFSLTLQFLVVTTPIGNSIFKTTTLTSTEWGWVLLCGAVTFTFVEIKKFFRLRIFPRFQLTMKLA</sequence>
<evidence type="ECO:0000256" key="11">
    <source>
        <dbReference type="ARBA" id="ARBA00023136"/>
    </source>
</evidence>
<evidence type="ECO:0000256" key="12">
    <source>
        <dbReference type="SAM" id="Phobius"/>
    </source>
</evidence>
<dbReference type="GO" id="GO:1990573">
    <property type="term" value="P:potassium ion import across plasma membrane"/>
    <property type="evidence" value="ECO:0007669"/>
    <property type="project" value="TreeGrafter"/>
</dbReference>
<dbReference type="InterPro" id="IPR008250">
    <property type="entry name" value="ATPase_P-typ_transduc_dom_A_sf"/>
</dbReference>
<dbReference type="SFLD" id="SFLDF00027">
    <property type="entry name" value="p-type_atpase"/>
    <property type="match status" value="1"/>
</dbReference>
<proteinExistence type="inferred from homology"/>
<dbReference type="Pfam" id="PF08282">
    <property type="entry name" value="Hydrolase_3"/>
    <property type="match status" value="1"/>
</dbReference>
<keyword evidence="5 12" id="KW-0812">Transmembrane</keyword>
<evidence type="ECO:0000313" key="14">
    <source>
        <dbReference type="EMBL" id="OGG15556.1"/>
    </source>
</evidence>
<feature type="transmembrane region" description="Helical" evidence="12">
    <location>
        <begin position="866"/>
        <end position="884"/>
    </location>
</feature>
<dbReference type="EMBL" id="MFJL01000023">
    <property type="protein sequence ID" value="OGG15556.1"/>
    <property type="molecule type" value="Genomic_DNA"/>
</dbReference>
<dbReference type="InterPro" id="IPR036412">
    <property type="entry name" value="HAD-like_sf"/>
</dbReference>
<feature type="transmembrane region" description="Helical" evidence="12">
    <location>
        <begin position="273"/>
        <end position="295"/>
    </location>
</feature>
<keyword evidence="11 12" id="KW-0472">Membrane</keyword>
<keyword evidence="7" id="KW-0067">ATP-binding</keyword>
<dbReference type="Proteomes" id="UP000176923">
    <property type="component" value="Unassembled WGS sequence"/>
</dbReference>
<protein>
    <recommendedName>
        <fullName evidence="13">Cation-transporting P-type ATPase N-terminal domain-containing protein</fullName>
    </recommendedName>
</protein>
<comment type="subcellular location">
    <subcellularLocation>
        <location evidence="1">Cell membrane</location>
        <topology evidence="1">Multi-pass membrane protein</topology>
    </subcellularLocation>
</comment>
<dbReference type="GO" id="GO:0036376">
    <property type="term" value="P:sodium ion export across plasma membrane"/>
    <property type="evidence" value="ECO:0007669"/>
    <property type="project" value="TreeGrafter"/>
</dbReference>
<keyword evidence="4" id="KW-0597">Phosphoprotein</keyword>
<dbReference type="InterPro" id="IPR023214">
    <property type="entry name" value="HAD_sf"/>
</dbReference>
<dbReference type="Pfam" id="PF00689">
    <property type="entry name" value="Cation_ATPase_C"/>
    <property type="match status" value="1"/>
</dbReference>
<feature type="domain" description="Cation-transporting P-type ATPase N-terminal" evidence="13">
    <location>
        <begin position="1"/>
        <end position="75"/>
    </location>
</feature>
<dbReference type="FunFam" id="2.70.150.10:FF:000160">
    <property type="entry name" value="Sarcoplasmic/endoplasmic reticulum calcium ATPase 1"/>
    <property type="match status" value="1"/>
</dbReference>
<accession>A0A1F5ZSU1</accession>
<dbReference type="SUPFAM" id="SSF81665">
    <property type="entry name" value="Calcium ATPase, transmembrane domain M"/>
    <property type="match status" value="1"/>
</dbReference>
<dbReference type="GO" id="GO:0016887">
    <property type="term" value="F:ATP hydrolysis activity"/>
    <property type="evidence" value="ECO:0007669"/>
    <property type="project" value="InterPro"/>
</dbReference>
<evidence type="ECO:0000256" key="5">
    <source>
        <dbReference type="ARBA" id="ARBA00022692"/>
    </source>
</evidence>
<evidence type="ECO:0000256" key="9">
    <source>
        <dbReference type="ARBA" id="ARBA00022967"/>
    </source>
</evidence>
<feature type="transmembrane region" description="Helical" evidence="12">
    <location>
        <begin position="830"/>
        <end position="854"/>
    </location>
</feature>